<evidence type="ECO:0000313" key="1">
    <source>
        <dbReference type="EMBL" id="CAE6492627.1"/>
    </source>
</evidence>
<protein>
    <submittedName>
        <fullName evidence="1">PII-like signaling protein</fullName>
    </submittedName>
</protein>
<dbReference type="SUPFAM" id="SSF54913">
    <property type="entry name" value="GlnB-like"/>
    <property type="match status" value="1"/>
</dbReference>
<dbReference type="Proteomes" id="UP000199561">
    <property type="component" value="Unassembled WGS sequence"/>
</dbReference>
<dbReference type="InterPro" id="IPR015867">
    <property type="entry name" value="N-reg_PII/ATP_PRibTrfase_C"/>
</dbReference>
<dbReference type="InterPro" id="IPR002187">
    <property type="entry name" value="N-reg_PII"/>
</dbReference>
<dbReference type="InterPro" id="IPR011322">
    <property type="entry name" value="N-reg_PII-like_a/b"/>
</dbReference>
<accession>A0A1I4RQD0</accession>
<dbReference type="EMBL" id="CAJNAP010000004">
    <property type="protein sequence ID" value="CAE6492627.1"/>
    <property type="molecule type" value="Genomic_DNA"/>
</dbReference>
<dbReference type="EMBL" id="FOUF01000020">
    <property type="protein sequence ID" value="SFM54405.1"/>
    <property type="molecule type" value="Genomic_DNA"/>
</dbReference>
<reference evidence="1" key="2">
    <citation type="submission" date="2021-02" db="EMBL/GenBank/DDBJ databases">
        <authorList>
            <person name="Han P."/>
        </authorList>
    </citation>
    <scope>NUCLEOTIDE SEQUENCE</scope>
    <source>
        <strain evidence="1">Nitrosomonas nitrosa 18-3D</strain>
    </source>
</reference>
<evidence type="ECO:0000313" key="2">
    <source>
        <dbReference type="EMBL" id="SFM54405.1"/>
    </source>
</evidence>
<proteinExistence type="predicted"/>
<dbReference type="RefSeq" id="WP_239654089.1">
    <property type="nucleotide sequence ID" value="NZ_CAJNAP010000004.1"/>
</dbReference>
<dbReference type="AlphaFoldDB" id="A0A1I4RQD0"/>
<keyword evidence="3" id="KW-1185">Reference proteome</keyword>
<dbReference type="GO" id="GO:0030234">
    <property type="term" value="F:enzyme regulator activity"/>
    <property type="evidence" value="ECO:0007669"/>
    <property type="project" value="InterPro"/>
</dbReference>
<reference evidence="2 3" key="1">
    <citation type="submission" date="2016-10" db="EMBL/GenBank/DDBJ databases">
        <authorList>
            <person name="de Groot N.N."/>
        </authorList>
    </citation>
    <scope>NUCLEOTIDE SEQUENCE [LARGE SCALE GENOMIC DNA]</scope>
    <source>
        <strain evidence="2 3">Nm146</strain>
    </source>
</reference>
<organism evidence="2 3">
    <name type="scientific">Nitrosomonas nitrosa</name>
    <dbReference type="NCBI Taxonomy" id="52442"/>
    <lineage>
        <taxon>Bacteria</taxon>
        <taxon>Pseudomonadati</taxon>
        <taxon>Pseudomonadota</taxon>
        <taxon>Betaproteobacteria</taxon>
        <taxon>Nitrosomonadales</taxon>
        <taxon>Nitrosomonadaceae</taxon>
        <taxon>Nitrosomonas</taxon>
    </lineage>
</organism>
<name>A0A1I4RQD0_9PROT</name>
<dbReference type="Gene3D" id="3.30.70.120">
    <property type="match status" value="1"/>
</dbReference>
<gene>
    <name evidence="1" type="ORF">NMYAN_120032</name>
    <name evidence="2" type="ORF">SAMN05421880_12039</name>
</gene>
<dbReference type="Pfam" id="PF00543">
    <property type="entry name" value="P-II"/>
    <property type="match status" value="1"/>
</dbReference>
<evidence type="ECO:0000313" key="3">
    <source>
        <dbReference type="Proteomes" id="UP000199561"/>
    </source>
</evidence>
<dbReference type="Proteomes" id="UP000601736">
    <property type="component" value="Unassembled WGS sequence"/>
</dbReference>
<dbReference type="STRING" id="52442.SAMN05421880_12039"/>
<dbReference type="GO" id="GO:0006808">
    <property type="term" value="P:regulation of nitrogen utilization"/>
    <property type="evidence" value="ECO:0007669"/>
    <property type="project" value="InterPro"/>
</dbReference>
<sequence>MKRIDIVVGADKIDELVDILLENKIRGYSIIRRISGLGARGHRTPEDVLNEEENVLVFLVCENDTAKALVESLQPKLKGFGGVCIVSDCLWVEGAAVSY</sequence>